<gene>
    <name evidence="1" type="ORF">PYW08_009573</name>
</gene>
<comment type="caution">
    <text evidence="1">The sequence shown here is derived from an EMBL/GenBank/DDBJ whole genome shotgun (WGS) entry which is preliminary data.</text>
</comment>
<reference evidence="1" key="1">
    <citation type="submission" date="2023-03" db="EMBL/GenBank/DDBJ databases">
        <title>Chromosome-level genomes of two armyworms, Mythimna separata and Mythimna loreyi, provide insights into the biosynthesis and reception of sex pheromones.</title>
        <authorList>
            <person name="Zhao H."/>
        </authorList>
    </citation>
    <scope>NUCLEOTIDE SEQUENCE</scope>
    <source>
        <strain evidence="1">BeijingLab</strain>
    </source>
</reference>
<protein>
    <submittedName>
        <fullName evidence="1">Uncharacterized protein</fullName>
    </submittedName>
</protein>
<dbReference type="Proteomes" id="UP001231649">
    <property type="component" value="Chromosome 24"/>
</dbReference>
<evidence type="ECO:0000313" key="1">
    <source>
        <dbReference type="EMBL" id="KAJ8709569.1"/>
    </source>
</evidence>
<dbReference type="EMBL" id="CM056800">
    <property type="protein sequence ID" value="KAJ8709569.1"/>
    <property type="molecule type" value="Genomic_DNA"/>
</dbReference>
<sequence length="206" mass="22399">MSSSSAKELEVITNQPSPRSSSIQTNPLDLTPDLLKENTNTQTEDTSLKDPLIFDDRPPKDQPVNSSDENTILIDKAGSIKQLNEAPETPNENNNQPNEAATQNGATNSTKDDHQTISKNPESSKNDRSLNGPVNSDTENLGLGLCLMQFCNLCSACVVDCCNQYYNWCCCCFMDSDICVEGCTGFVECCTGCTECCTECDCSCCN</sequence>
<name>A0ACC2Q6E0_9NEOP</name>
<proteinExistence type="predicted"/>
<organism evidence="1 2">
    <name type="scientific">Mythimna loreyi</name>
    <dbReference type="NCBI Taxonomy" id="667449"/>
    <lineage>
        <taxon>Eukaryota</taxon>
        <taxon>Metazoa</taxon>
        <taxon>Ecdysozoa</taxon>
        <taxon>Arthropoda</taxon>
        <taxon>Hexapoda</taxon>
        <taxon>Insecta</taxon>
        <taxon>Pterygota</taxon>
        <taxon>Neoptera</taxon>
        <taxon>Endopterygota</taxon>
        <taxon>Lepidoptera</taxon>
        <taxon>Glossata</taxon>
        <taxon>Ditrysia</taxon>
        <taxon>Noctuoidea</taxon>
        <taxon>Noctuidae</taxon>
        <taxon>Noctuinae</taxon>
        <taxon>Hadenini</taxon>
        <taxon>Mythimna</taxon>
    </lineage>
</organism>
<accession>A0ACC2Q6E0</accession>
<keyword evidence="2" id="KW-1185">Reference proteome</keyword>
<evidence type="ECO:0000313" key="2">
    <source>
        <dbReference type="Proteomes" id="UP001231649"/>
    </source>
</evidence>